<reference evidence="7" key="1">
    <citation type="submission" date="2022-06" db="EMBL/GenBank/DDBJ databases">
        <title>Complete genome sequences of two strains of the flax pathogen Septoria linicola.</title>
        <authorList>
            <person name="Lapalu N."/>
            <person name="Simon A."/>
            <person name="Demenou B."/>
            <person name="Paumier D."/>
            <person name="Guillot M.-P."/>
            <person name="Gout L."/>
            <person name="Valade R."/>
        </authorList>
    </citation>
    <scope>NUCLEOTIDE SEQUENCE</scope>
    <source>
        <strain evidence="7">SE15195</strain>
    </source>
</reference>
<dbReference type="Proteomes" id="UP001056384">
    <property type="component" value="Chromosome 3"/>
</dbReference>
<evidence type="ECO:0000313" key="7">
    <source>
        <dbReference type="EMBL" id="USW51321.1"/>
    </source>
</evidence>
<evidence type="ECO:0000256" key="2">
    <source>
        <dbReference type="ARBA" id="ARBA00022679"/>
    </source>
</evidence>
<evidence type="ECO:0000259" key="6">
    <source>
        <dbReference type="PROSITE" id="PS50011"/>
    </source>
</evidence>
<dbReference type="Pfam" id="PF00069">
    <property type="entry name" value="Pkinase"/>
    <property type="match status" value="1"/>
</dbReference>
<dbReference type="InterPro" id="IPR000719">
    <property type="entry name" value="Prot_kinase_dom"/>
</dbReference>
<dbReference type="GO" id="GO:0004674">
    <property type="term" value="F:protein serine/threonine kinase activity"/>
    <property type="evidence" value="ECO:0007669"/>
    <property type="project" value="UniProtKB-EC"/>
</dbReference>
<evidence type="ECO:0000313" key="8">
    <source>
        <dbReference type="Proteomes" id="UP001056384"/>
    </source>
</evidence>
<keyword evidence="4 7" id="KW-0418">Kinase</keyword>
<dbReference type="PANTHER" id="PTHR43671:SF13">
    <property type="entry name" value="SERINE_THREONINE-PROTEIN KINASE NEK2"/>
    <property type="match status" value="1"/>
</dbReference>
<dbReference type="InterPro" id="IPR050660">
    <property type="entry name" value="NEK_Ser/Thr_kinase"/>
</dbReference>
<dbReference type="PANTHER" id="PTHR43671">
    <property type="entry name" value="SERINE/THREONINE-PROTEIN KINASE NEK"/>
    <property type="match status" value="1"/>
</dbReference>
<dbReference type="EMBL" id="CP099420">
    <property type="protein sequence ID" value="USW51321.1"/>
    <property type="molecule type" value="Genomic_DNA"/>
</dbReference>
<dbReference type="Gene3D" id="1.10.510.10">
    <property type="entry name" value="Transferase(Phosphotransferase) domain 1"/>
    <property type="match status" value="1"/>
</dbReference>
<accession>A0A9Q9AST8</accession>
<protein>
    <recommendedName>
        <fullName evidence="1">non-specific serine/threonine protein kinase</fullName>
        <ecNumber evidence="1">2.7.11.1</ecNumber>
    </recommendedName>
</protein>
<proteinExistence type="predicted"/>
<keyword evidence="5" id="KW-0067">ATP-binding</keyword>
<feature type="domain" description="Protein kinase" evidence="6">
    <location>
        <begin position="66"/>
        <end position="356"/>
    </location>
</feature>
<evidence type="ECO:0000256" key="3">
    <source>
        <dbReference type="ARBA" id="ARBA00022741"/>
    </source>
</evidence>
<gene>
    <name evidence="7" type="ORF">Slin15195_G046400</name>
</gene>
<evidence type="ECO:0000256" key="5">
    <source>
        <dbReference type="ARBA" id="ARBA00022840"/>
    </source>
</evidence>
<sequence>MTVSTPHNESQSTWGSWLTGSVSAAYSKVTSSITCPNIVGPTPSCHIEQLRQALSGDFKYNDTYEANHVKDFPESTEGPVYVTRSATTGSCFVVKHTRPARATEREIPNDAYIAGTVLAPHPNVIRVHACLMDSQKIGRHIVHSDRHFVYMDWCRGGDLWLQMEYLWNKHRADAQPLFVLHVFVQLFEAFAFTHHGLRYIGAGKYTRDENHKAVIHGDVKPENIFLHWSSRNIGGMPDLQLADFGHSRLVGQTDFTTNPGTAVYWSPEDHAIGKRSFNASGMRRDLIYNEVLYFVAANVGCGDGSTWPIGEDPSTLTIPRQYTTDNLANLVRRCLQVHPRERASASFDADGVLELVHGVRQVRDGMIRQGERMEPYEWRSPPP</sequence>
<dbReference type="AlphaFoldDB" id="A0A9Q9AST8"/>
<evidence type="ECO:0000256" key="4">
    <source>
        <dbReference type="ARBA" id="ARBA00022777"/>
    </source>
</evidence>
<dbReference type="PROSITE" id="PS50011">
    <property type="entry name" value="PROTEIN_KINASE_DOM"/>
    <property type="match status" value="1"/>
</dbReference>
<evidence type="ECO:0000256" key="1">
    <source>
        <dbReference type="ARBA" id="ARBA00012513"/>
    </source>
</evidence>
<dbReference type="GO" id="GO:0005524">
    <property type="term" value="F:ATP binding"/>
    <property type="evidence" value="ECO:0007669"/>
    <property type="project" value="UniProtKB-KW"/>
</dbReference>
<dbReference type="SUPFAM" id="SSF56112">
    <property type="entry name" value="Protein kinase-like (PK-like)"/>
    <property type="match status" value="1"/>
</dbReference>
<keyword evidence="8" id="KW-1185">Reference proteome</keyword>
<organism evidence="7 8">
    <name type="scientific">Septoria linicola</name>
    <dbReference type="NCBI Taxonomy" id="215465"/>
    <lineage>
        <taxon>Eukaryota</taxon>
        <taxon>Fungi</taxon>
        <taxon>Dikarya</taxon>
        <taxon>Ascomycota</taxon>
        <taxon>Pezizomycotina</taxon>
        <taxon>Dothideomycetes</taxon>
        <taxon>Dothideomycetidae</taxon>
        <taxon>Mycosphaerellales</taxon>
        <taxon>Mycosphaerellaceae</taxon>
        <taxon>Septoria</taxon>
    </lineage>
</organism>
<keyword evidence="2" id="KW-0808">Transferase</keyword>
<dbReference type="PROSITE" id="PS00108">
    <property type="entry name" value="PROTEIN_KINASE_ST"/>
    <property type="match status" value="1"/>
</dbReference>
<dbReference type="InterPro" id="IPR008271">
    <property type="entry name" value="Ser/Thr_kinase_AS"/>
</dbReference>
<dbReference type="EC" id="2.7.11.1" evidence="1"/>
<keyword evidence="3" id="KW-0547">Nucleotide-binding</keyword>
<dbReference type="SMART" id="SM00220">
    <property type="entry name" value="S_TKc"/>
    <property type="match status" value="1"/>
</dbReference>
<dbReference type="InterPro" id="IPR011009">
    <property type="entry name" value="Kinase-like_dom_sf"/>
</dbReference>
<name>A0A9Q9AST8_9PEZI</name>